<protein>
    <submittedName>
        <fullName evidence="4">DNA primase catalytic core</fullName>
    </submittedName>
</protein>
<feature type="compositionally biased region" description="Polar residues" evidence="2">
    <location>
        <begin position="775"/>
        <end position="784"/>
    </location>
</feature>
<feature type="region of interest" description="Disordered" evidence="2">
    <location>
        <begin position="4076"/>
        <end position="4103"/>
    </location>
</feature>
<feature type="compositionally biased region" description="Low complexity" evidence="2">
    <location>
        <begin position="5038"/>
        <end position="5050"/>
    </location>
</feature>
<gene>
    <name evidence="4" type="ORF">FHX42_005192</name>
</gene>
<feature type="region of interest" description="Disordered" evidence="2">
    <location>
        <begin position="5272"/>
        <end position="5296"/>
    </location>
</feature>
<feature type="compositionally biased region" description="Low complexity" evidence="2">
    <location>
        <begin position="4863"/>
        <end position="4878"/>
    </location>
</feature>
<dbReference type="SMART" id="SM00490">
    <property type="entry name" value="HELICc"/>
    <property type="match status" value="1"/>
</dbReference>
<feature type="region of interest" description="Disordered" evidence="2">
    <location>
        <begin position="4325"/>
        <end position="4382"/>
    </location>
</feature>
<name>A0A839E798_9PSEU</name>
<feature type="region of interest" description="Disordered" evidence="2">
    <location>
        <begin position="1686"/>
        <end position="1744"/>
    </location>
</feature>
<feature type="region of interest" description="Disordered" evidence="2">
    <location>
        <begin position="2689"/>
        <end position="2748"/>
    </location>
</feature>
<feature type="region of interest" description="Disordered" evidence="2">
    <location>
        <begin position="2904"/>
        <end position="2938"/>
    </location>
</feature>
<feature type="region of interest" description="Disordered" evidence="2">
    <location>
        <begin position="4230"/>
        <end position="4305"/>
    </location>
</feature>
<evidence type="ECO:0000256" key="1">
    <source>
        <dbReference type="SAM" id="Coils"/>
    </source>
</evidence>
<dbReference type="RefSeq" id="WP_182546945.1">
    <property type="nucleotide sequence ID" value="NZ_JACGWZ010000010.1"/>
</dbReference>
<feature type="region of interest" description="Disordered" evidence="2">
    <location>
        <begin position="4411"/>
        <end position="4484"/>
    </location>
</feature>
<dbReference type="InterPro" id="IPR013264">
    <property type="entry name" value="DNAG_N"/>
</dbReference>
<dbReference type="InterPro" id="IPR037068">
    <property type="entry name" value="DNA_primase_core_N_sf"/>
</dbReference>
<feature type="region of interest" description="Disordered" evidence="2">
    <location>
        <begin position="3867"/>
        <end position="3914"/>
    </location>
</feature>
<dbReference type="Proteomes" id="UP000569329">
    <property type="component" value="Unassembled WGS sequence"/>
</dbReference>
<dbReference type="SMART" id="SM00487">
    <property type="entry name" value="DEXDc"/>
    <property type="match status" value="1"/>
</dbReference>
<dbReference type="InterPro" id="IPR001650">
    <property type="entry name" value="Helicase_C-like"/>
</dbReference>
<dbReference type="InterPro" id="IPR014001">
    <property type="entry name" value="Helicase_ATP-bd"/>
</dbReference>
<dbReference type="Pfam" id="PF00271">
    <property type="entry name" value="Helicase_C"/>
    <property type="match status" value="1"/>
</dbReference>
<feature type="compositionally biased region" description="Polar residues" evidence="2">
    <location>
        <begin position="3031"/>
        <end position="3051"/>
    </location>
</feature>
<reference evidence="4 5" key="1">
    <citation type="submission" date="2020-07" db="EMBL/GenBank/DDBJ databases">
        <title>Sequencing the genomes of 1000 actinobacteria strains.</title>
        <authorList>
            <person name="Klenk H.-P."/>
        </authorList>
    </citation>
    <scope>NUCLEOTIDE SEQUENCE [LARGE SCALE GENOMIC DNA]</scope>
    <source>
        <strain evidence="4 5">DSM 45975</strain>
    </source>
</reference>
<feature type="region of interest" description="Disordered" evidence="2">
    <location>
        <begin position="5325"/>
        <end position="5397"/>
    </location>
</feature>
<feature type="domain" description="Helicase C-terminal" evidence="3">
    <location>
        <begin position="1241"/>
        <end position="1425"/>
    </location>
</feature>
<feature type="compositionally biased region" description="Basic and acidic residues" evidence="2">
    <location>
        <begin position="2927"/>
        <end position="2938"/>
    </location>
</feature>
<comment type="caution">
    <text evidence="4">The sequence shown here is derived from an EMBL/GenBank/DDBJ whole genome shotgun (WGS) entry which is preliminary data.</text>
</comment>
<organism evidence="4 5">
    <name type="scientific">Halosaccharopolyspora lacisalsi</name>
    <dbReference type="NCBI Taxonomy" id="1000566"/>
    <lineage>
        <taxon>Bacteria</taxon>
        <taxon>Bacillati</taxon>
        <taxon>Actinomycetota</taxon>
        <taxon>Actinomycetes</taxon>
        <taxon>Pseudonocardiales</taxon>
        <taxon>Pseudonocardiaceae</taxon>
        <taxon>Halosaccharopolyspora</taxon>
    </lineage>
</organism>
<proteinExistence type="predicted"/>
<feature type="region of interest" description="Disordered" evidence="2">
    <location>
        <begin position="2601"/>
        <end position="2624"/>
    </location>
</feature>
<feature type="region of interest" description="Disordered" evidence="2">
    <location>
        <begin position="2276"/>
        <end position="2319"/>
    </location>
</feature>
<dbReference type="Gene3D" id="3.90.980.10">
    <property type="entry name" value="DNA primase, catalytic core, N-terminal domain"/>
    <property type="match status" value="1"/>
</dbReference>
<dbReference type="Gene3D" id="3.40.50.300">
    <property type="entry name" value="P-loop containing nucleotide triphosphate hydrolases"/>
    <property type="match status" value="2"/>
</dbReference>
<dbReference type="InterPro" id="IPR029063">
    <property type="entry name" value="SAM-dependent_MTases_sf"/>
</dbReference>
<feature type="compositionally biased region" description="Basic and acidic residues" evidence="2">
    <location>
        <begin position="2702"/>
        <end position="2713"/>
    </location>
</feature>
<dbReference type="PROSITE" id="PS51194">
    <property type="entry name" value="HELICASE_CTER"/>
    <property type="match status" value="1"/>
</dbReference>
<feature type="region of interest" description="Disordered" evidence="2">
    <location>
        <begin position="5192"/>
        <end position="5212"/>
    </location>
</feature>
<dbReference type="CDD" id="cd02440">
    <property type="entry name" value="AdoMet_MTases"/>
    <property type="match status" value="1"/>
</dbReference>
<evidence type="ECO:0000313" key="5">
    <source>
        <dbReference type="Proteomes" id="UP000569329"/>
    </source>
</evidence>
<dbReference type="SUPFAM" id="SSF53335">
    <property type="entry name" value="S-adenosyl-L-methionine-dependent methyltransferases"/>
    <property type="match status" value="1"/>
</dbReference>
<evidence type="ECO:0000256" key="2">
    <source>
        <dbReference type="SAM" id="MobiDB-lite"/>
    </source>
</evidence>
<evidence type="ECO:0000313" key="4">
    <source>
        <dbReference type="EMBL" id="MBA8827785.1"/>
    </source>
</evidence>
<dbReference type="PANTHER" id="PTHR41313">
    <property type="entry name" value="ADENINE-SPECIFIC METHYLTRANSFERASE"/>
    <property type="match status" value="1"/>
</dbReference>
<dbReference type="EMBL" id="JACGWZ010000010">
    <property type="protein sequence ID" value="MBA8827785.1"/>
    <property type="molecule type" value="Genomic_DNA"/>
</dbReference>
<feature type="compositionally biased region" description="Basic and acidic residues" evidence="2">
    <location>
        <begin position="3489"/>
        <end position="3502"/>
    </location>
</feature>
<feature type="compositionally biased region" description="Low complexity" evidence="2">
    <location>
        <begin position="4253"/>
        <end position="4268"/>
    </location>
</feature>
<dbReference type="Gene3D" id="3.40.1360.10">
    <property type="match status" value="1"/>
</dbReference>
<feature type="coiled-coil region" evidence="1">
    <location>
        <begin position="1465"/>
        <end position="1499"/>
    </location>
</feature>
<feature type="compositionally biased region" description="Basic and acidic residues" evidence="2">
    <location>
        <begin position="3868"/>
        <end position="3884"/>
    </location>
</feature>
<feature type="compositionally biased region" description="Polar residues" evidence="2">
    <location>
        <begin position="3452"/>
        <end position="3461"/>
    </location>
</feature>
<feature type="region of interest" description="Disordered" evidence="2">
    <location>
        <begin position="4849"/>
        <end position="4925"/>
    </location>
</feature>
<dbReference type="SUPFAM" id="SSF52540">
    <property type="entry name" value="P-loop containing nucleoside triphosphate hydrolases"/>
    <property type="match status" value="2"/>
</dbReference>
<feature type="region of interest" description="Disordered" evidence="2">
    <location>
        <begin position="1969"/>
        <end position="2067"/>
    </location>
</feature>
<dbReference type="InterPro" id="IPR027417">
    <property type="entry name" value="P-loop_NTPase"/>
</dbReference>
<feature type="region of interest" description="Disordered" evidence="2">
    <location>
        <begin position="2534"/>
        <end position="2571"/>
    </location>
</feature>
<feature type="region of interest" description="Disordered" evidence="2">
    <location>
        <begin position="3452"/>
        <end position="3504"/>
    </location>
</feature>
<feature type="compositionally biased region" description="Polar residues" evidence="2">
    <location>
        <begin position="2302"/>
        <end position="2319"/>
    </location>
</feature>
<feature type="region of interest" description="Disordered" evidence="2">
    <location>
        <begin position="2989"/>
        <end position="3009"/>
    </location>
</feature>
<feature type="compositionally biased region" description="Basic and acidic residues" evidence="2">
    <location>
        <begin position="2541"/>
        <end position="2556"/>
    </location>
</feature>
<feature type="compositionally biased region" description="Low complexity" evidence="2">
    <location>
        <begin position="3083"/>
        <end position="3105"/>
    </location>
</feature>
<evidence type="ECO:0000259" key="3">
    <source>
        <dbReference type="PROSITE" id="PS51194"/>
    </source>
</evidence>
<feature type="compositionally biased region" description="Low complexity" evidence="2">
    <location>
        <begin position="1995"/>
        <end position="2018"/>
    </location>
</feature>
<sequence>MSSETSTPEPPGPPRGEISRARAGIAALQTAQRLSQLGATSTAEDWAALRTWPGWGPLAKALSPEPSGTWADLQGELLGLLSPHEYQEGFYATPNAFYTPPVVADAMHRLLGDLGFDGGRVLEPGCGAGQFLARSPEGTDIDWVGIERDPSTARIAALLHPHATIRNSPLEETALPLAEAALGNVPFENTRVHDPNPQVPQHVKRNLHNYVLWRTVEALRPGGVAVLLTSRYTLDAQARNGRAALAMQADLLGAIRLPSGALADGGTDAITDVMVLRKRLPTEPTPTDPDEVPWLHAETHPQLDQPVNRIFLDHPEWVLGEMTTTHGHKYGQTLHVEPHADSDLASQLSQVSTQIVAQSRKAGMTFQAARHDPAAELASVPLADADGRPEGSFHVFDGTAYQVTGGALAPVMIQDQKASKEATQQAKQQARDHGQDPQAVAEVRIDKGPLSGKPLRELATLTELRDATVELLEAEADHSRSDEELVPLRARLNERYDAYVAEFGYLNRATVTTTTTSPKSASAGEETADGQTGLPKVTRKRPYMGGFAADPDYPAVLALEDFDDATNTGQKAAIFHRRLNVPPRRAEHADSPDEAVRISLDETGQVDLDRIGGLLDCPTEQVPGRLGELVYYDPALQRWMAREDYLAGDVVTKLEQARAAAEQAPEHYDRNVAALEHAQPRALTPEEITAPLGAPWIPPDVVTQFCADVLDENVEITYTPELAKWQLTRRDAQRSVAATFEWGTDRVDGVRLVELALDGKTPTVKDDGPDPDSKPVTNQGATQAAQAKQVEIGERFSDWVWQDPARAERLVTRYNRRFNSYVNRVYSGQHLTFTGLDADFHPYDHQREMVHRILANPTALCGHAVGGGKTATMYLSALKMREQGLAHKPLIVVPNHLLEQVTRDGKRFFPGAKILMAGEQQLGTKNDLSQRKLFAARCATGDWDAIVMTHTAFESIPVSPETQSRYLAESTAELEDALRAHGGEESKQAKALAKALKRKTTTLKDNLAASRSDTGITLEMLGVDYLLLDEAHYFKNLHLSASDREISLPKGSNRATDLDNKLAHLRRTNPTGRVATFFTGTPLSNNLVEIYVMQHYLQPERLKQMGVGQLDPWLRTFVRVEPRLEIGLDGVSFRQKNRPVGFHNPADLMAVFNEIGDVRGQDDLGLKRPEARSETVVVEPSDRLTGYVAGIAERIDKMSSTSPDVDNMLKVCSDGRKAAVDLDLVGVSDPEPGKVESVVSRMAAIYHRTKDQVFPNGQRGGLQLGFCDLGTPNQQRGDQVYGKIRDGLVTAGVPANKIRFIHEATTDGQKATLFAQARSGEVAVLLGSTDKMGVGTNVQDLIVAMHHIDAPWRPADIEQRNGRGLRVGNQMLELDQPVEVLKFVAEGSFDSYMWQTLERKAWAVTQLFGGNPGREDLDIDLDDTVMDMSEAKALATGNPLLERHAKAKQELTRLQRLSTSHARTQADLEHNIETWQQQSQELSRRVRRLRTLAETAEASTHHWVHQDSALPDDKTVNETLGGILTRAMAGTSRYHGRLSYRDVRVEIRARQDLSAWRLEATLGGSETVSLKNEWVSATNQYWRITQAITDHIDQARDHTAELQSNVDDLQNRIDSGRGQLGAPFPQAEELRQARVQLTQIEADMDNVETDTGTSAAPTEHDPPGDSDHTVIDATADGDAAPIAREQPAGAATPGQDRPGEIIGVAIGADGSSRRVDVAEAMSTPEQATEQAPEAGESSAAVMSAEHAQRLAEDLIVEDLVPAESAGPLRQAAWWLLIDAELTRLAREDTGEQDLASAVQAQTRQYLSQLRDDADSQLLRPLLRDEDFRNQVLDRLTRFTIGHLRPTLAVEDPSTPDTATLVEHPLHAPITRLLDQHQITASETDLAGLLRGLDQLTEQPRIIQAARANALDNYGDVIGKWVKDLIVDIIEAAEPEGPSTAFLAHWINDSALLQQLTILYQRHSHAVLNAPPDETDARASAPAGTASPFSGEAPGTPHETQQEQAAAHAATAEASPSPAVETTPGEQAGPGGADAGPAETSAEAPAAVGNDASTATTPPSGGGNETGDVAVTTTAEHLSGNAARLRELADTLDQLAETAAGAAEDGFYDRDGILIPEEETLNGVAGDGGRKRPFFWRGLQISTVSYAGSRCQAVISLPHGDHSTSVLFDAGWLRTGQQPVLRQALTAWLATLPNTAAQARTDADQHDQADLVIAHDETGTAVRGTQRGDRQLTETLKRHSFRFSTRQQLWYLPRPWKYPTRSNRVRDLTRDLQDQQRLFRLDDGQPGPAPTSSPEKGADPTTEPAQQPVTDTDAQSDVRNADTASATFSDWANDAPETGVMTTLRQLADEHGLQQSVLQLDGVRYVTLSEPGAAAMPLVSYSGGESVTVARGDHELAIQHLAATVGLYRDAVRPGVFTLDTTVPQWPLRVAQLAAHTQNGPHFHRAVRDELNTAIRLAGQGRSEEAQRWLSQAEQSAPPLVVMPHRAAQLRQSLTGLIEQGDVPTVASAAERVATETGTAVTEREQPTLVELVTQHTSANPELREATQEASRQDRPGDGTPAEDPASADNTDAEMPSVAALPTAEPYTSTSQALDDLHQAGRARSDMDRTAAGQRLSPSRSDVSALWEAERDARGLRKASAGESVAGYARWAQAARMLAANLEAEGLRAPAFWPLLTRYVETVQRLAARTKATSEQVSLSEEPSTRNSDRDPDSRTMVPDSSETPQAEDPDQTVTTAASAAPGDVPTTPAPAEEELFAVIPETPQRFSGVPTMAALTTTLQQALPNAGTPSGITNTVTDPATARGVLSRIWAASVDSRFAAAADSAHTLLVSDTAVSPYDRGRRLRADSSLSRQEFEYRLRVAEAVAEVLDAESVGEAATVRATGRGAAGETLSASVRAMVAAARGTVPAEQAPSEKKTAQQSATDSDAEHAVTDEHGQTIADRLRATRLRHKQTGSPPVWTAPAPQVRGDITVTAAENVRIGQVVSYSPVSRAVEDSEPDQQAPAGRRAAAALLDDARAELAERSPAAAQALQQRTTGTGLAASQQHTTTAGAPEQRETVERTSAGDGEIPGQMAIPVPGESAGTAIPGEAPAEAPASEAVDATAGQTSGQPVSTVLASPAPVRADVLVAGSARGPIATVAAYTRLQTPDSVPGTRADTVPVEDEEPTPEPLTDQDIAETLFRLAPHDLVDLVATLDVKHTQRRITAGWGHHSWRPATAPDAGANEVIQADRTGLHIRVSTPTFIRQGHRSWTELQTWLRSGLTPGRERVLLHTARTLQRYEQNRLGFTITDQKDACTHILRGLAAQQSSTITAIVEAALSSRQRGEPTPARPTSSSQEAGLFDVADVAISEHEAALLARLDQLATVLPATSTSHVAISQLQPGWVLTRGQLGLSNPLTVTEPAEDHGDYLALHGQYLGGLSTEPRTKHVYKNGRTEPPVAVVNHPGRLDALTTTETSPASAQDRPVTAAERDANDTPSAPAESAQQDHQPRPETTPPERPDFATVTRTDTVLAIAPAHPRDVSVRVSRTGAGPARADLVSYVRHAATTPAVAEHRSVVVADPGVPRGEIRMGDSPREAGPVPAVSGYVRLSSSLGGTDQPATAPGTEAEQVGLFAAPEPARWPLISPTPGVQPAPAAERAHAADLLALSDDEVIARWERLLELADQRGFAVWRTGGGNPVPEPGVLDVAYGLTNRASVADLERLLAWQEAGTEQRQLDQVPRALAQGSLPPLQLATADGQANLPSREDPDALINWVVELLDYTWQPRTTRSITTPWGLHRALQLGMARTGYEVYLHRRPNIVVDEATGEITLPRRDESPDGEATQIVELAETLVDRLRKRRSALANQAADATSASIEPLLARHRARKEALADHAPGHDREHAAESTGDGAAPQPHAESGPDTAAPTEGFPPEPTAVQVRYTRQRGVELLGAQQLQLPQDLSRPSEYSTLTDHDIGEWDWIPPQQGDPGRWRMRGTQGAALDEQQVLRLVRCWHGLQFGDLDTDPPQVTISDFADTQARSTYLSLVHEPPAPVDGPAPSGTGTGTLAETDVAMALVFLHQQGAGTFATLLRSRQDEQARTDLTQQRGEGPARQHPQGFPDEGALSRVDLRGRGLGITVATPDGAVRAGERTWAQLRTFLQPVTDGQQQLFEAVSALAQRWQSSEVAGPDDPQWHHRRHDVHALHARVVRFLIGTALYPPADSDTTPRNWETQAWNQLRELDALLPTTATPEETTAEGATAPERGEDTEQTLLTDPDSPQDPAAAPPAAELEDTETTALPASTTKDTATGDETAHPPVDQLGLTDTRAGEHTGVPVEQEWQAWADAEEPDSAAQEPLTGQESNEHGETAAPAQARPSGWVLAGPPPHPPRDVRVGAPHADSPGQVADYVRLTTGQPVPQALDVDLATRRAHPATSLPQPRGFIVGRPGSPATTRAIGEPVPSRDQPPAAEAAASPPAPVTTAPPATTAPAEQTAPPDEPTSTKANTATTVWPAPATGEPELDRLAAVNTLAAAWFADQLDQSRRVQTYLASNTRLGSHEAVAAVRERTLVGYGPRDWTGLIEHLRQAGFSEDDMLDAGVATRSSRTGDVITAFYDRITFGIRDESGRLAGFTGRDVSGRASAKYRNTSTTALFHKGQLLFGAVEQRQQLARAERVVVCEGPFDAAAITATAALAGRSDLVAVAACGTAVTTAHLQQLQRVMDPQATLVIGADNDANNAGRQAGLATVEQALLVTSLSVDYAQPPERGHDPASWALRKGGESLRLYTTDAQHGLDVLIEERVRGRERADANASVEDSVAAAHAVATFAAQFDLTAGPRRSELIVATMQAAHRTLVDPTTMPELIAHYQAPEAPAAAQPSPQPVETASPAASPPDSTSGTAVDHASPAPETPAGSSEAEAVPDSQSAQAATPPPPEPEPTPAADQQPVAAYSQALATITPAAVRQYLQETGWADTGATTSGAAAVFTRVVDGQPCDVLVPSSNQQRDWPRRISELLSTLEEAETPQGRDWRVILRELAEADTTPSAAEPGAATTEHTPVPAAAEAGQQAPAEPTSTSTDPSPAGGNASGPEFAPQPTHAATPASADGTRQLVLHHSRHHGLLLYGTQNSDHIGDLLHLQRLRGHAIGQWRWDPSKPTPDGGHGAWHVSGSAGRLATPATVHALHHVQQTLTETGLQARIDLAETDADPDAWTQHTADQAPADETPNTATTTPEDEPVARCWTSSETHQWSQSRLTSYTSADRTTRVDLAELDGRWALQVSTELDGHQLQIRTSLRDRERADGVSRQATTQPAKIPQLARDTVTVGAADVWVDDTPLPSHNPLQTLQQTLSQPAPQSPPAASSPRSGASRTTTAAATAAAAAPAPRSGTGQPPSSLSRPPTPPPATTTTTLPPRNQSRYAP</sequence>
<keyword evidence="5" id="KW-1185">Reference proteome</keyword>
<feature type="region of interest" description="Disordered" evidence="2">
    <location>
        <begin position="5038"/>
        <end position="5081"/>
    </location>
</feature>
<dbReference type="PANTHER" id="PTHR41313:SF1">
    <property type="entry name" value="DNA METHYLASE ADENINE-SPECIFIC DOMAIN-CONTAINING PROTEIN"/>
    <property type="match status" value="1"/>
</dbReference>
<dbReference type="Gene3D" id="3.40.50.150">
    <property type="entry name" value="Vaccinia Virus protein VP39"/>
    <property type="match status" value="1"/>
</dbReference>
<feature type="compositionally biased region" description="Low complexity" evidence="2">
    <location>
        <begin position="4445"/>
        <end position="4474"/>
    </location>
</feature>
<feature type="region of interest" description="Disordered" evidence="2">
    <location>
        <begin position="1647"/>
        <end position="1672"/>
    </location>
</feature>
<feature type="region of interest" description="Disordered" evidence="2">
    <location>
        <begin position="3149"/>
        <end position="3172"/>
    </location>
</feature>
<feature type="region of interest" description="Disordered" evidence="2">
    <location>
        <begin position="3022"/>
        <end position="3113"/>
    </location>
</feature>
<feature type="compositionally biased region" description="Low complexity" evidence="2">
    <location>
        <begin position="4230"/>
        <end position="4241"/>
    </location>
</feature>
<dbReference type="SUPFAM" id="SSF56731">
    <property type="entry name" value="DNA primase core"/>
    <property type="match status" value="1"/>
</dbReference>
<feature type="compositionally biased region" description="Basic and acidic residues" evidence="2">
    <location>
        <begin position="763"/>
        <end position="773"/>
    </location>
</feature>
<dbReference type="InterPro" id="IPR052933">
    <property type="entry name" value="DNA_Protect_Modify"/>
</dbReference>
<feature type="compositionally biased region" description="Low complexity" evidence="2">
    <location>
        <begin position="5325"/>
        <end position="5374"/>
    </location>
</feature>
<accession>A0A839E798</accession>
<dbReference type="Pfam" id="PF08275">
    <property type="entry name" value="DNAG_N"/>
    <property type="match status" value="1"/>
</dbReference>
<feature type="region of interest" description="Disordered" evidence="2">
    <location>
        <begin position="760"/>
        <end position="784"/>
    </location>
</feature>
<feature type="region of interest" description="Disordered" evidence="2">
    <location>
        <begin position="514"/>
        <end position="538"/>
    </location>
</feature>
<keyword evidence="1" id="KW-0175">Coiled coil</keyword>
<feature type="coiled-coil region" evidence="1">
    <location>
        <begin position="3828"/>
        <end position="3855"/>
    </location>
</feature>
<feature type="compositionally biased region" description="Polar residues" evidence="2">
    <location>
        <begin position="2690"/>
        <end position="2701"/>
    </location>
</feature>
<feature type="compositionally biased region" description="Pro residues" evidence="2">
    <location>
        <begin position="4908"/>
        <end position="4917"/>
    </location>
</feature>
<feature type="compositionally biased region" description="Basic and acidic residues" evidence="2">
    <location>
        <begin position="1658"/>
        <end position="1670"/>
    </location>
</feature>